<reference evidence="2 3" key="1">
    <citation type="submission" date="2019-06" db="EMBL/GenBank/DDBJ databases">
        <title>Sequencing the genomes of 1000 actinobacteria strains.</title>
        <authorList>
            <person name="Klenk H.-P."/>
        </authorList>
    </citation>
    <scope>NUCLEOTIDE SEQUENCE [LARGE SCALE GENOMIC DNA]</scope>
    <source>
        <strain evidence="2 3">DSM 45015</strain>
    </source>
</reference>
<dbReference type="RefSeq" id="WP_141921727.1">
    <property type="nucleotide sequence ID" value="NZ_VFQC01000001.1"/>
</dbReference>
<dbReference type="AlphaFoldDB" id="A0A543NF55"/>
<keyword evidence="3" id="KW-1185">Reference proteome</keyword>
<sequence>MTSEPQWDEPQADTDRDTDAAEEQPLESPEADHAEQEADLVETPDWKRGALLDASREVSEADAMEQLQEVEIDEDEYR</sequence>
<proteinExistence type="predicted"/>
<dbReference type="EMBL" id="VFQC01000001">
    <property type="protein sequence ID" value="TQN30479.1"/>
    <property type="molecule type" value="Genomic_DNA"/>
</dbReference>
<feature type="compositionally biased region" description="Basic and acidic residues" evidence="1">
    <location>
        <begin position="44"/>
        <end position="59"/>
    </location>
</feature>
<evidence type="ECO:0000256" key="1">
    <source>
        <dbReference type="SAM" id="MobiDB-lite"/>
    </source>
</evidence>
<comment type="caution">
    <text evidence="2">The sequence shown here is derived from an EMBL/GenBank/DDBJ whole genome shotgun (WGS) entry which is preliminary data.</text>
</comment>
<feature type="compositionally biased region" description="Acidic residues" evidence="1">
    <location>
        <begin position="1"/>
        <end position="12"/>
    </location>
</feature>
<organism evidence="2 3">
    <name type="scientific">Haloactinospora alba</name>
    <dbReference type="NCBI Taxonomy" id="405555"/>
    <lineage>
        <taxon>Bacteria</taxon>
        <taxon>Bacillati</taxon>
        <taxon>Actinomycetota</taxon>
        <taxon>Actinomycetes</taxon>
        <taxon>Streptosporangiales</taxon>
        <taxon>Nocardiopsidaceae</taxon>
        <taxon>Haloactinospora</taxon>
    </lineage>
</organism>
<feature type="compositionally biased region" description="Acidic residues" evidence="1">
    <location>
        <begin position="60"/>
        <end position="78"/>
    </location>
</feature>
<gene>
    <name evidence="2" type="ORF">FHX37_0358</name>
</gene>
<accession>A0A543NF55</accession>
<evidence type="ECO:0000313" key="3">
    <source>
        <dbReference type="Proteomes" id="UP000317422"/>
    </source>
</evidence>
<dbReference type="Proteomes" id="UP000317422">
    <property type="component" value="Unassembled WGS sequence"/>
</dbReference>
<evidence type="ECO:0000313" key="2">
    <source>
        <dbReference type="EMBL" id="TQN30479.1"/>
    </source>
</evidence>
<protein>
    <submittedName>
        <fullName evidence="2">Uncharacterized protein</fullName>
    </submittedName>
</protein>
<name>A0A543NF55_9ACTN</name>
<feature type="region of interest" description="Disordered" evidence="1">
    <location>
        <begin position="1"/>
        <end position="78"/>
    </location>
</feature>